<organism evidence="1 2">
    <name type="scientific">Candidatus Gottesmanbacteria bacterium GW2011_GWA2_42_18</name>
    <dbReference type="NCBI Taxonomy" id="1618442"/>
    <lineage>
        <taxon>Bacteria</taxon>
        <taxon>Candidatus Gottesmaniibacteriota</taxon>
    </lineage>
</organism>
<sequence length="314" mass="35666">MVNLAEMDRQDFLRFLGVAFGSAVLASCRLKPPPPETHIPSKEPIQGQIGNMDSTVAVQPLSGDQQQNSRKITMESTIDVNSITVENPLEGLEVRTLKLNDFFTVTFLMTEHHLEDVENKEKMKKIKEAIESSSCVIPEYYPPAIEEMKKSSFWVNFIADPDEKFIPFFSKIYKFSMNYGKPIWVLDPANQNSFMDVAAKHGVERLFGGRGDESTYRMTINSAFLLTLANKYKNANSRQKCVYILPKAHADEILSIITNRNPPSISMQFPDQYTSISPTNRAENWQTRVDQYTAQQYIPQDGNYITGDIMSLLP</sequence>
<evidence type="ECO:0000313" key="2">
    <source>
        <dbReference type="Proteomes" id="UP000034320"/>
    </source>
</evidence>
<dbReference type="Proteomes" id="UP000034320">
    <property type="component" value="Unassembled WGS sequence"/>
</dbReference>
<accession>A0A0G1BNN2</accession>
<comment type="caution">
    <text evidence="1">The sequence shown here is derived from an EMBL/GenBank/DDBJ whole genome shotgun (WGS) entry which is preliminary data.</text>
</comment>
<dbReference type="AlphaFoldDB" id="A0A0G1BNN2"/>
<reference evidence="1 2" key="1">
    <citation type="journal article" date="2015" name="Nature">
        <title>rRNA introns, odd ribosomes, and small enigmatic genomes across a large radiation of phyla.</title>
        <authorList>
            <person name="Brown C.T."/>
            <person name="Hug L.A."/>
            <person name="Thomas B.C."/>
            <person name="Sharon I."/>
            <person name="Castelle C.J."/>
            <person name="Singh A."/>
            <person name="Wilkins M.J."/>
            <person name="Williams K.H."/>
            <person name="Banfield J.F."/>
        </authorList>
    </citation>
    <scope>NUCLEOTIDE SEQUENCE [LARGE SCALE GENOMIC DNA]</scope>
</reference>
<name>A0A0G1BNN2_9BACT</name>
<gene>
    <name evidence="1" type="ORF">UV09_C0002G0054</name>
</gene>
<dbReference type="EMBL" id="LCDD01000002">
    <property type="protein sequence ID" value="KKS47876.1"/>
    <property type="molecule type" value="Genomic_DNA"/>
</dbReference>
<evidence type="ECO:0000313" key="1">
    <source>
        <dbReference type="EMBL" id="KKS47876.1"/>
    </source>
</evidence>
<protein>
    <submittedName>
        <fullName evidence="1">Uncharacterized protein</fullName>
    </submittedName>
</protein>
<proteinExistence type="predicted"/>